<dbReference type="EMBL" id="JACIDU010000014">
    <property type="protein sequence ID" value="MBB4104792.1"/>
    <property type="molecule type" value="Genomic_DNA"/>
</dbReference>
<evidence type="ECO:0000256" key="2">
    <source>
        <dbReference type="SAM" id="Phobius"/>
    </source>
</evidence>
<dbReference type="PANTHER" id="PTHR43298">
    <property type="entry name" value="MULTIDRUG RESISTANCE PROTEIN NORM-RELATED"/>
    <property type="match status" value="1"/>
</dbReference>
<evidence type="ECO:0000313" key="3">
    <source>
        <dbReference type="EMBL" id="MBB4104792.1"/>
    </source>
</evidence>
<feature type="transmembrane region" description="Helical" evidence="2">
    <location>
        <begin position="324"/>
        <end position="344"/>
    </location>
</feature>
<dbReference type="AlphaFoldDB" id="A0A7W6K6B0"/>
<feature type="transmembrane region" description="Helical" evidence="2">
    <location>
        <begin position="102"/>
        <end position="126"/>
    </location>
</feature>
<feature type="transmembrane region" description="Helical" evidence="2">
    <location>
        <begin position="203"/>
        <end position="223"/>
    </location>
</feature>
<proteinExistence type="predicted"/>
<dbReference type="GO" id="GO:0005886">
    <property type="term" value="C:plasma membrane"/>
    <property type="evidence" value="ECO:0007669"/>
    <property type="project" value="TreeGrafter"/>
</dbReference>
<evidence type="ECO:0000256" key="1">
    <source>
        <dbReference type="ARBA" id="ARBA00022448"/>
    </source>
</evidence>
<dbReference type="GO" id="GO:0015297">
    <property type="term" value="F:antiporter activity"/>
    <property type="evidence" value="ECO:0007669"/>
    <property type="project" value="InterPro"/>
</dbReference>
<accession>A0A7W6K6B0</accession>
<dbReference type="InterPro" id="IPR050222">
    <property type="entry name" value="MATE_MdtK"/>
</dbReference>
<evidence type="ECO:0000313" key="4">
    <source>
        <dbReference type="Proteomes" id="UP000584824"/>
    </source>
</evidence>
<feature type="transmembrane region" description="Helical" evidence="2">
    <location>
        <begin position="283"/>
        <end position="303"/>
    </location>
</feature>
<dbReference type="GO" id="GO:0042910">
    <property type="term" value="F:xenobiotic transmembrane transporter activity"/>
    <property type="evidence" value="ECO:0007669"/>
    <property type="project" value="InterPro"/>
</dbReference>
<dbReference type="InterPro" id="IPR002528">
    <property type="entry name" value="MATE_fam"/>
</dbReference>
<feature type="transmembrane region" description="Helical" evidence="2">
    <location>
        <begin position="138"/>
        <end position="158"/>
    </location>
</feature>
<gene>
    <name evidence="3" type="ORF">GGQ66_003371</name>
</gene>
<feature type="transmembrane region" description="Helical" evidence="2">
    <location>
        <begin position="170"/>
        <end position="191"/>
    </location>
</feature>
<feature type="transmembrane region" description="Helical" evidence="2">
    <location>
        <begin position="433"/>
        <end position="456"/>
    </location>
</feature>
<dbReference type="Proteomes" id="UP000584824">
    <property type="component" value="Unassembled WGS sequence"/>
</dbReference>
<feature type="transmembrane region" description="Helical" evidence="2">
    <location>
        <begin position="404"/>
        <end position="427"/>
    </location>
</feature>
<dbReference type="NCBIfam" id="TIGR00797">
    <property type="entry name" value="matE"/>
    <property type="match status" value="1"/>
</dbReference>
<dbReference type="CDD" id="cd13131">
    <property type="entry name" value="MATE_NorM_like"/>
    <property type="match status" value="1"/>
</dbReference>
<dbReference type="RefSeq" id="WP_183793862.1">
    <property type="nucleotide sequence ID" value="NZ_JACIDU010000014.1"/>
</dbReference>
<keyword evidence="4" id="KW-1185">Reference proteome</keyword>
<sequence>MHDQVKTNAVSPDNSWWSHIRGTFAIGIPLIGAQLAQLGIHTTDVVILGQFGAQYLAAIVLAGQFLFTVFVFGTGFSMAVVPMVAQAYGRGDVTSVRRSLRMGLWVAIGYWLLMQPVFFSAEAILIHLGQQPETAALAGRYVAMAEFGLLPGLLFIALRSMVSAINRAGVVLWATVFMLVTNAALAYVLVLGHFGLPAMGMDGAAIVAVLVQFAGLAVLITYIQRVPETRSYQVFVRFWRPDWLALKEVLRLGFPICITILAEVSLFSACSLMMGAIGTVELAAHGIALQLASITFMIPLGLGQGATVRVGVAHGRGDFVGVRRAAITVVILAAIISLSGGIAFATIPEKLAVWFLNPETPNAAAVLTYAGPLIVTAGLFQLFDGQQAIFASLLRGLKDARVPMVLALIAYWPVGFTMAWALAFPLGFGGLGVWLGIVFGLIGASTMLCLRFIMLLRRERLVLLARA</sequence>
<comment type="caution">
    <text evidence="3">The sequence shown here is derived from an EMBL/GenBank/DDBJ whole genome shotgun (WGS) entry which is preliminary data.</text>
</comment>
<organism evidence="3 4">
    <name type="scientific">Allorhizobium borbori</name>
    <dbReference type="NCBI Taxonomy" id="485907"/>
    <lineage>
        <taxon>Bacteria</taxon>
        <taxon>Pseudomonadati</taxon>
        <taxon>Pseudomonadota</taxon>
        <taxon>Alphaproteobacteria</taxon>
        <taxon>Hyphomicrobiales</taxon>
        <taxon>Rhizobiaceae</taxon>
        <taxon>Rhizobium/Agrobacterium group</taxon>
        <taxon>Allorhizobium</taxon>
    </lineage>
</organism>
<feature type="transmembrane region" description="Helical" evidence="2">
    <location>
        <begin position="252"/>
        <end position="277"/>
    </location>
</feature>
<name>A0A7W6K6B0_9HYPH</name>
<keyword evidence="2" id="KW-0472">Membrane</keyword>
<protein>
    <submittedName>
        <fullName evidence="3">MATE family multidrug resistance protein</fullName>
    </submittedName>
</protein>
<keyword evidence="1" id="KW-0813">Transport</keyword>
<feature type="transmembrane region" description="Helical" evidence="2">
    <location>
        <begin position="364"/>
        <end position="383"/>
    </location>
</feature>
<dbReference type="PANTHER" id="PTHR43298:SF2">
    <property type="entry name" value="FMN_FAD EXPORTER YEEO-RELATED"/>
    <property type="match status" value="1"/>
</dbReference>
<feature type="transmembrane region" description="Helical" evidence="2">
    <location>
        <begin position="55"/>
        <end position="81"/>
    </location>
</feature>
<keyword evidence="2" id="KW-1133">Transmembrane helix</keyword>
<keyword evidence="2" id="KW-0812">Transmembrane</keyword>
<dbReference type="Pfam" id="PF01554">
    <property type="entry name" value="MatE"/>
    <property type="match status" value="2"/>
</dbReference>
<reference evidence="3 4" key="1">
    <citation type="submission" date="2020-08" db="EMBL/GenBank/DDBJ databases">
        <title>Genomic Encyclopedia of Type Strains, Phase IV (KMG-IV): sequencing the most valuable type-strain genomes for metagenomic binning, comparative biology and taxonomic classification.</title>
        <authorList>
            <person name="Goeker M."/>
        </authorList>
    </citation>
    <scope>NUCLEOTIDE SEQUENCE [LARGE SCALE GENOMIC DNA]</scope>
    <source>
        <strain evidence="3 4">DSM 26385</strain>
    </source>
</reference>